<dbReference type="Proteomes" id="UP000183376">
    <property type="component" value="Chromosome I"/>
</dbReference>
<proteinExistence type="predicted"/>
<dbReference type="STRING" id="211114.SAMN04489726_7453"/>
<sequence length="196" mass="22892">MVILAFVFAYLPVSGPVCFEPDGMRLRWKAGCAEASYVGDFVAWPDIRDADPFATPPELRLRDGRTVFLAAEQSEELAERLWAAGVTLVHRPDVWGHLLEPFLDRDYEEVKERIEDNLRYWGFTEAEVDLFRERVRWRMLLFTRFGGEWTTYGQADLVLAWFLLRIPPMFVSPGDYRRFRRLNDEIADRPTQGGTR</sequence>
<dbReference type="eggNOG" id="ENOG5032U6J">
    <property type="taxonomic scope" value="Bacteria"/>
</dbReference>
<protein>
    <submittedName>
        <fullName evidence="1">Uncharacterized protein</fullName>
    </submittedName>
</protein>
<accession>A0A1H0CVX5</accession>
<evidence type="ECO:0000313" key="1">
    <source>
        <dbReference type="EMBL" id="SDN62044.1"/>
    </source>
</evidence>
<keyword evidence="2" id="KW-1185">Reference proteome</keyword>
<gene>
    <name evidence="1" type="ORF">SAMN04489726_7453</name>
</gene>
<name>A0A1H0CVX5_ALLAB</name>
<dbReference type="EMBL" id="LT629701">
    <property type="protein sequence ID" value="SDN62044.1"/>
    <property type="molecule type" value="Genomic_DNA"/>
</dbReference>
<dbReference type="AlphaFoldDB" id="A0A1H0CVX5"/>
<evidence type="ECO:0000313" key="2">
    <source>
        <dbReference type="Proteomes" id="UP000183376"/>
    </source>
</evidence>
<organism evidence="1 2">
    <name type="scientific">Allokutzneria albata</name>
    <name type="common">Kibdelosporangium albatum</name>
    <dbReference type="NCBI Taxonomy" id="211114"/>
    <lineage>
        <taxon>Bacteria</taxon>
        <taxon>Bacillati</taxon>
        <taxon>Actinomycetota</taxon>
        <taxon>Actinomycetes</taxon>
        <taxon>Pseudonocardiales</taxon>
        <taxon>Pseudonocardiaceae</taxon>
        <taxon>Allokutzneria</taxon>
    </lineage>
</organism>
<reference evidence="1 2" key="1">
    <citation type="submission" date="2016-10" db="EMBL/GenBank/DDBJ databases">
        <authorList>
            <person name="de Groot N.N."/>
        </authorList>
    </citation>
    <scope>NUCLEOTIDE SEQUENCE [LARGE SCALE GENOMIC DNA]</scope>
    <source>
        <strain evidence="1 2">DSM 44149</strain>
    </source>
</reference>